<comment type="caution">
    <text evidence="1">The sequence shown here is derived from an EMBL/GenBank/DDBJ whole genome shotgun (WGS) entry which is preliminary data.</text>
</comment>
<organism evidence="1 2">
    <name type="scientific">Pseudomonas syringae pv. spinaceae</name>
    <dbReference type="NCBI Taxonomy" id="264459"/>
    <lineage>
        <taxon>Bacteria</taxon>
        <taxon>Pseudomonadati</taxon>
        <taxon>Pseudomonadota</taxon>
        <taxon>Gammaproteobacteria</taxon>
        <taxon>Pseudomonadales</taxon>
        <taxon>Pseudomonadaceae</taxon>
        <taxon>Pseudomonas</taxon>
        <taxon>Pseudomonas syringae</taxon>
    </lineage>
</organism>
<gene>
    <name evidence="1" type="ORF">ALO94_200738</name>
</gene>
<dbReference type="Proteomes" id="UP000050384">
    <property type="component" value="Unassembled WGS sequence"/>
</dbReference>
<dbReference type="EMBL" id="LJRI01000022">
    <property type="protein sequence ID" value="KPZ14882.1"/>
    <property type="molecule type" value="Genomic_DNA"/>
</dbReference>
<evidence type="ECO:0000313" key="1">
    <source>
        <dbReference type="EMBL" id="KPZ14882.1"/>
    </source>
</evidence>
<protein>
    <submittedName>
        <fullName evidence="1">Pyridine nucleotide-disulfide oxidoreductase</fullName>
    </submittedName>
</protein>
<evidence type="ECO:0000313" key="2">
    <source>
        <dbReference type="Proteomes" id="UP000050384"/>
    </source>
</evidence>
<reference evidence="1 2" key="1">
    <citation type="submission" date="2015-09" db="EMBL/GenBank/DDBJ databases">
        <title>Genome announcement of multiple Pseudomonas syringae strains.</title>
        <authorList>
            <person name="Thakur S."/>
            <person name="Wang P.W."/>
            <person name="Gong Y."/>
            <person name="Weir B.S."/>
            <person name="Guttman D.S."/>
        </authorList>
    </citation>
    <scope>NUCLEOTIDE SEQUENCE [LARGE SCALE GENOMIC DNA]</scope>
    <source>
        <strain evidence="1 2">ICMP16929</strain>
    </source>
</reference>
<sequence>MNASGRNTAANTRVMPKIAPDTCCIAFTVAAAGERPSSAMMRSTFSTTTMASSTRIPMASTMPNMVIMFTEKPSRYMIASVPARHTGTTMVGISV</sequence>
<dbReference type="AlphaFoldDB" id="A0A0Q0EXC2"/>
<accession>A0A0Q0EXC2</accession>
<name>A0A0Q0EXC2_PSESX</name>
<proteinExistence type="predicted"/>